<dbReference type="Gene3D" id="3.40.50.11010">
    <property type="match status" value="1"/>
</dbReference>
<reference evidence="1 2" key="1">
    <citation type="submission" date="2023-05" db="EMBL/GenBank/DDBJ databases">
        <title>Novel species of genus Flectobacillus isolated from stream in China.</title>
        <authorList>
            <person name="Lu H."/>
        </authorList>
    </citation>
    <scope>NUCLEOTIDE SEQUENCE [LARGE SCALE GENOMIC DNA]</scope>
    <source>
        <strain evidence="1 2">KCTC 42575</strain>
    </source>
</reference>
<dbReference type="SUPFAM" id="SSF53756">
    <property type="entry name" value="UDP-Glycosyltransferase/glycogen phosphorylase"/>
    <property type="match status" value="1"/>
</dbReference>
<dbReference type="Proteomes" id="UP001236507">
    <property type="component" value="Unassembled WGS sequence"/>
</dbReference>
<dbReference type="EC" id="2.4.-.-" evidence="1"/>
<organism evidence="1 2">
    <name type="scientific">Flectobacillus roseus</name>
    <dbReference type="NCBI Taxonomy" id="502259"/>
    <lineage>
        <taxon>Bacteria</taxon>
        <taxon>Pseudomonadati</taxon>
        <taxon>Bacteroidota</taxon>
        <taxon>Cytophagia</taxon>
        <taxon>Cytophagales</taxon>
        <taxon>Flectobacillaceae</taxon>
        <taxon>Flectobacillus</taxon>
    </lineage>
</organism>
<protein>
    <submittedName>
        <fullName evidence="1">Glycosyltransferase</fullName>
        <ecNumber evidence="1">2.4.-.-</ecNumber>
    </submittedName>
</protein>
<keyword evidence="2" id="KW-1185">Reference proteome</keyword>
<evidence type="ECO:0000313" key="2">
    <source>
        <dbReference type="Proteomes" id="UP001236507"/>
    </source>
</evidence>
<dbReference type="RefSeq" id="WP_283343829.1">
    <property type="nucleotide sequence ID" value="NZ_JASHIF010000004.1"/>
</dbReference>
<comment type="caution">
    <text evidence="1">The sequence shown here is derived from an EMBL/GenBank/DDBJ whole genome shotgun (WGS) entry which is preliminary data.</text>
</comment>
<dbReference type="Pfam" id="PF13692">
    <property type="entry name" value="Glyco_trans_1_4"/>
    <property type="match status" value="1"/>
</dbReference>
<sequence length="404" mass="46253">MEFDVVCVAFPSWEGDYVKSTIQLMSELAAHRRVLYVDYQYTVKDVVQAIFKNPFHIPVSRILGLKKRLRNITLENGATIYVLSTPPVLPINFIKKVPLFEKLLRFNSFWQARAIQKALKELNSNNYVVVNAFNPSYGIGLYDNFKPHIQTYYCYDEIGASYWAKDHGPRLEAQYMKMVDHVIVSSEGLQNSKKPFNNHIDTVKNGVDFELFHKAFVPLSQKNAKKKIGYIGTVDQRIDYNILKRLALEFPDTEIIIVGRVLDDMSEVKEQTDPLRAIPNIRFEGAKPPTALMEYLKEFHIGIIPFVKNEQTAAIYPMKINEYLAAGLGVVATDFAPLSEFGEAIHVSTNTADFIQAVKDLLEKDSDHKQLARVEIAKQNSWQQRGVQLNHLLETLYQKYTSQV</sequence>
<accession>A0ABT6Y528</accession>
<keyword evidence="1" id="KW-0328">Glycosyltransferase</keyword>
<name>A0ABT6Y528_9BACT</name>
<evidence type="ECO:0000313" key="1">
    <source>
        <dbReference type="EMBL" id="MDI9858679.1"/>
    </source>
</evidence>
<dbReference type="GO" id="GO:0016757">
    <property type="term" value="F:glycosyltransferase activity"/>
    <property type="evidence" value="ECO:0007669"/>
    <property type="project" value="UniProtKB-KW"/>
</dbReference>
<keyword evidence="1" id="KW-0808">Transferase</keyword>
<dbReference type="PANTHER" id="PTHR12526">
    <property type="entry name" value="GLYCOSYLTRANSFERASE"/>
    <property type="match status" value="1"/>
</dbReference>
<dbReference type="EMBL" id="JASHIF010000004">
    <property type="protein sequence ID" value="MDI9858679.1"/>
    <property type="molecule type" value="Genomic_DNA"/>
</dbReference>
<dbReference type="Gene3D" id="3.40.50.2000">
    <property type="entry name" value="Glycogen Phosphorylase B"/>
    <property type="match status" value="1"/>
</dbReference>
<proteinExistence type="predicted"/>
<gene>
    <name evidence="1" type="ORF">QM524_05635</name>
</gene>
<dbReference type="PANTHER" id="PTHR12526:SF630">
    <property type="entry name" value="GLYCOSYLTRANSFERASE"/>
    <property type="match status" value="1"/>
</dbReference>